<dbReference type="PANTHER" id="PTHR11455:SF22">
    <property type="entry name" value="CRYPTOCHROME DASH"/>
    <property type="match status" value="1"/>
</dbReference>
<comment type="function">
    <text evidence="6">May have a photoreceptor function.</text>
</comment>
<feature type="domain" description="Photolyase/cryptochrome alpha/beta" evidence="7">
    <location>
        <begin position="6"/>
        <end position="138"/>
    </location>
</feature>
<keyword evidence="4 6" id="KW-0274">FAD</keyword>
<evidence type="ECO:0000259" key="7">
    <source>
        <dbReference type="PROSITE" id="PS51645"/>
    </source>
</evidence>
<dbReference type="InterPro" id="IPR014133">
    <property type="entry name" value="Cry_DASH"/>
</dbReference>
<evidence type="ECO:0000313" key="8">
    <source>
        <dbReference type="EMBL" id="MDI9256601.1"/>
    </source>
</evidence>
<dbReference type="InterPro" id="IPR006050">
    <property type="entry name" value="DNA_photolyase_N"/>
</dbReference>
<gene>
    <name evidence="8" type="ORF">QHT84_04145</name>
</gene>
<evidence type="ECO:0000256" key="4">
    <source>
        <dbReference type="ARBA" id="ARBA00022827"/>
    </source>
</evidence>
<accession>A0ABT6XND9</accession>
<evidence type="ECO:0000256" key="2">
    <source>
        <dbReference type="ARBA" id="ARBA00017881"/>
    </source>
</evidence>
<name>A0ABT6XND9_9FLAO</name>
<keyword evidence="3 6" id="KW-0285">Flavoprotein</keyword>
<comment type="caution">
    <text evidence="8">The sequence shown here is derived from an EMBL/GenBank/DDBJ whole genome shotgun (WGS) entry which is preliminary data.</text>
</comment>
<organism evidence="8 9">
    <name type="scientific">Flavobacterium sedimenticola</name>
    <dbReference type="NCBI Taxonomy" id="3043286"/>
    <lineage>
        <taxon>Bacteria</taxon>
        <taxon>Pseudomonadati</taxon>
        <taxon>Bacteroidota</taxon>
        <taxon>Flavobacteriia</taxon>
        <taxon>Flavobacteriales</taxon>
        <taxon>Flavobacteriaceae</taxon>
        <taxon>Flavobacterium</taxon>
    </lineage>
</organism>
<dbReference type="InterPro" id="IPR036155">
    <property type="entry name" value="Crypto/Photolyase_N_sf"/>
</dbReference>
<evidence type="ECO:0000256" key="3">
    <source>
        <dbReference type="ARBA" id="ARBA00022630"/>
    </source>
</evidence>
<dbReference type="Proteomes" id="UP001230035">
    <property type="component" value="Unassembled WGS sequence"/>
</dbReference>
<evidence type="ECO:0000313" key="9">
    <source>
        <dbReference type="Proteomes" id="UP001230035"/>
    </source>
</evidence>
<dbReference type="InterPro" id="IPR014729">
    <property type="entry name" value="Rossmann-like_a/b/a_fold"/>
</dbReference>
<dbReference type="Pfam" id="PF00875">
    <property type="entry name" value="DNA_photolyase"/>
    <property type="match status" value="1"/>
</dbReference>
<dbReference type="EMBL" id="JASGBP010000001">
    <property type="protein sequence ID" value="MDI9256601.1"/>
    <property type="molecule type" value="Genomic_DNA"/>
</dbReference>
<evidence type="ECO:0000256" key="5">
    <source>
        <dbReference type="ARBA" id="ARBA00022991"/>
    </source>
</evidence>
<dbReference type="PRINTS" id="PR00147">
    <property type="entry name" value="DNAPHOTLYASE"/>
</dbReference>
<dbReference type="Gene3D" id="1.10.579.10">
    <property type="entry name" value="DNA Cyclobutane Dipyrimidine Photolyase, subunit A, domain 3"/>
    <property type="match status" value="1"/>
</dbReference>
<evidence type="ECO:0000256" key="1">
    <source>
        <dbReference type="ARBA" id="ARBA00005862"/>
    </source>
</evidence>
<dbReference type="InterPro" id="IPR002081">
    <property type="entry name" value="Cryptochrome/DNA_photolyase_1"/>
</dbReference>
<comment type="similarity">
    <text evidence="1 6">Belongs to the DNA photolyase class-1 family.</text>
</comment>
<dbReference type="InterPro" id="IPR036134">
    <property type="entry name" value="Crypto/Photolyase_FAD-like_sf"/>
</dbReference>
<keyword evidence="5 6" id="KW-0157">Chromophore</keyword>
<comment type="cofactor">
    <cofactor evidence="6">
        <name>(6R)-5,10-methylene-5,6,7,8-tetrahydrofolate</name>
        <dbReference type="ChEBI" id="CHEBI:15636"/>
    </cofactor>
    <text evidence="6">Binds 1 5,10-methenyltetrahydrofolate (MTHF) per subunit.</text>
</comment>
<evidence type="ECO:0000256" key="6">
    <source>
        <dbReference type="RuleBase" id="RU367151"/>
    </source>
</evidence>
<dbReference type="SUPFAM" id="SSF52425">
    <property type="entry name" value="Cryptochrome/photolyase, N-terminal domain"/>
    <property type="match status" value="1"/>
</dbReference>
<dbReference type="Gene3D" id="1.25.40.80">
    <property type="match status" value="1"/>
</dbReference>
<sequence length="435" mass="51765">MQKKQKTSLVWFRNDLRVNDQISLYQAVKSSEQVIALYCFDPRHFADTQFGFKKTEKFRAKFLMETIQELRNNLLTLNISLLVYFEKPEIVIPKLIADYYIEAVYLQREWTSEETEVTKALKSELKNITWQETYDQFLFHPEDIPYTEFKKIPEVFTEFRKQCEKTVRVKSRLETPKLPDSNLIENTTVIPSVTDLGFDDFETPPKTAFPFQGGENQALSRIEEYFWKTQKLSVYKKTRNGLVGKDYSSKLSAWLANGSISARTIYWEVKRYEKEIGANEDTYWLIFELIWRDYFKYISLKHGNKIFQLHGILGKNYDWKFHPKAFQQWVNGQTKEPFVNANMIELQQTGWMSNRGRQNVASFWAKEWEQDWRIAAAYFESMLLDYDVHSNYGNWLYNSGVGNDPRDRKFNIKRQAEMYDTKGAFQKLWLQTSLF</sequence>
<dbReference type="NCBIfam" id="TIGR02765">
    <property type="entry name" value="crypto_DASH"/>
    <property type="match status" value="1"/>
</dbReference>
<comment type="cofactor">
    <cofactor evidence="6">
        <name>FAD</name>
        <dbReference type="ChEBI" id="CHEBI:57692"/>
    </cofactor>
    <text evidence="6">Binds 1 FAD per subunit.</text>
</comment>
<proteinExistence type="inferred from homology"/>
<dbReference type="Pfam" id="PF03441">
    <property type="entry name" value="FAD_binding_7"/>
    <property type="match status" value="1"/>
</dbReference>
<protein>
    <recommendedName>
        <fullName evidence="2 6">Cryptochrome DASH</fullName>
    </recommendedName>
</protein>
<dbReference type="Gene3D" id="3.40.50.620">
    <property type="entry name" value="HUPs"/>
    <property type="match status" value="1"/>
</dbReference>
<dbReference type="InterPro" id="IPR005101">
    <property type="entry name" value="Cryptochr/Photolyase_FAD-bd"/>
</dbReference>
<dbReference type="RefSeq" id="WP_283238270.1">
    <property type="nucleotide sequence ID" value="NZ_JASGBP010000001.1"/>
</dbReference>
<dbReference type="PANTHER" id="PTHR11455">
    <property type="entry name" value="CRYPTOCHROME"/>
    <property type="match status" value="1"/>
</dbReference>
<keyword evidence="9" id="KW-1185">Reference proteome</keyword>
<reference evidence="8 9" key="1">
    <citation type="submission" date="2023-05" db="EMBL/GenBank/DDBJ databases">
        <title>Flavobacterium sedimenti sp. nov., isolated from the sediment.</title>
        <authorList>
            <person name="Wu N."/>
        </authorList>
    </citation>
    <scope>NUCLEOTIDE SEQUENCE [LARGE SCALE GENOMIC DNA]</scope>
    <source>
        <strain evidence="8 9">YZ-48</strain>
    </source>
</reference>
<dbReference type="PROSITE" id="PS51645">
    <property type="entry name" value="PHR_CRY_ALPHA_BETA"/>
    <property type="match status" value="1"/>
</dbReference>
<dbReference type="SUPFAM" id="SSF48173">
    <property type="entry name" value="Cryptochrome/photolyase FAD-binding domain"/>
    <property type="match status" value="1"/>
</dbReference>